<evidence type="ECO:0008006" key="4">
    <source>
        <dbReference type="Google" id="ProtNLM"/>
    </source>
</evidence>
<keyword evidence="1" id="KW-0472">Membrane</keyword>
<dbReference type="AlphaFoldDB" id="A0AAV1IJC1"/>
<name>A0AAV1IJC1_9CHLO</name>
<keyword evidence="3" id="KW-1185">Reference proteome</keyword>
<organism evidence="2 3">
    <name type="scientific">Coccomyxa viridis</name>
    <dbReference type="NCBI Taxonomy" id="1274662"/>
    <lineage>
        <taxon>Eukaryota</taxon>
        <taxon>Viridiplantae</taxon>
        <taxon>Chlorophyta</taxon>
        <taxon>core chlorophytes</taxon>
        <taxon>Trebouxiophyceae</taxon>
        <taxon>Trebouxiophyceae incertae sedis</taxon>
        <taxon>Coccomyxaceae</taxon>
        <taxon>Coccomyxa</taxon>
    </lineage>
</organism>
<keyword evidence="1" id="KW-0812">Transmembrane</keyword>
<accession>A0AAV1IJC1</accession>
<gene>
    <name evidence="2" type="ORF">CVIRNUC_009495</name>
</gene>
<feature type="transmembrane region" description="Helical" evidence="1">
    <location>
        <begin position="255"/>
        <end position="276"/>
    </location>
</feature>
<dbReference type="EMBL" id="CAUYUE010000014">
    <property type="protein sequence ID" value="CAK0786282.1"/>
    <property type="molecule type" value="Genomic_DNA"/>
</dbReference>
<evidence type="ECO:0000313" key="3">
    <source>
        <dbReference type="Proteomes" id="UP001314263"/>
    </source>
</evidence>
<comment type="caution">
    <text evidence="2">The sequence shown here is derived from an EMBL/GenBank/DDBJ whole genome shotgun (WGS) entry which is preliminary data.</text>
</comment>
<dbReference type="Proteomes" id="UP001314263">
    <property type="component" value="Unassembled WGS sequence"/>
</dbReference>
<proteinExistence type="predicted"/>
<keyword evidence="1" id="KW-1133">Transmembrane helix</keyword>
<reference evidence="2 3" key="1">
    <citation type="submission" date="2023-10" db="EMBL/GenBank/DDBJ databases">
        <authorList>
            <person name="Maclean D."/>
            <person name="Macfadyen A."/>
        </authorList>
    </citation>
    <scope>NUCLEOTIDE SEQUENCE [LARGE SCALE GENOMIC DNA]</scope>
</reference>
<evidence type="ECO:0000256" key="1">
    <source>
        <dbReference type="SAM" id="Phobius"/>
    </source>
</evidence>
<evidence type="ECO:0000313" key="2">
    <source>
        <dbReference type="EMBL" id="CAK0786282.1"/>
    </source>
</evidence>
<protein>
    <recommendedName>
        <fullName evidence="4">VASt domain-containing protein</fullName>
    </recommendedName>
</protein>
<sequence length="286" mass="30692">MVKEVTVVVTVPDCTVTDYFEVVFDNKGTLHEYHRLEGDPDASISPWSGDTRVITFSVPLSGVPDVVKRAIGTSTLTIQETQHKTWGADGALTVTSEPVLDFVGGSKYTTRAEFRVEAEGADCKVTALVMCEAAGPWGLISTIESLMASQAEKSVASFLAFCAARCKGEPFAEYAADAEFAEEFLDAAETLSIASSGDLGGWDSQQLQPLLKRLDDNTRALQSTLNSLRSLVQSSAPKAGLARQPSVAPAMTGGLWLPLLLAFVLGCCFGAVFQTWPRARLTFRKA</sequence>